<evidence type="ECO:0000256" key="7">
    <source>
        <dbReference type="ARBA" id="ARBA00023175"/>
    </source>
</evidence>
<evidence type="ECO:0000256" key="8">
    <source>
        <dbReference type="ARBA" id="ARBA00023212"/>
    </source>
</evidence>
<feature type="compositionally biased region" description="Polar residues" evidence="12">
    <location>
        <begin position="1072"/>
        <end position="1089"/>
    </location>
</feature>
<dbReference type="SMART" id="SM00129">
    <property type="entry name" value="KISc"/>
    <property type="match status" value="1"/>
</dbReference>
<evidence type="ECO:0000256" key="5">
    <source>
        <dbReference type="ARBA" id="ARBA00022840"/>
    </source>
</evidence>
<keyword evidence="2" id="KW-0963">Cytoplasm</keyword>
<feature type="region of interest" description="Disordered" evidence="12">
    <location>
        <begin position="974"/>
        <end position="1140"/>
    </location>
</feature>
<evidence type="ECO:0000313" key="15">
    <source>
        <dbReference type="WBParaSite" id="TCNE_0000039201-mRNA-1"/>
    </source>
</evidence>
<evidence type="ECO:0000259" key="13">
    <source>
        <dbReference type="PROSITE" id="PS50067"/>
    </source>
</evidence>
<proteinExistence type="inferred from homology"/>
<dbReference type="AlphaFoldDB" id="A0A183TVX3"/>
<dbReference type="InterPro" id="IPR036961">
    <property type="entry name" value="Kinesin_motor_dom_sf"/>
</dbReference>
<feature type="compositionally biased region" description="Acidic residues" evidence="12">
    <location>
        <begin position="998"/>
        <end position="1018"/>
    </location>
</feature>
<dbReference type="GO" id="GO:0005874">
    <property type="term" value="C:microtubule"/>
    <property type="evidence" value="ECO:0007669"/>
    <property type="project" value="UniProtKB-KW"/>
</dbReference>
<feature type="coiled-coil region" evidence="11">
    <location>
        <begin position="750"/>
        <end position="777"/>
    </location>
</feature>
<comment type="subcellular location">
    <subcellularLocation>
        <location evidence="1">Cytoplasm</location>
        <location evidence="1">Cytoskeleton</location>
    </subcellularLocation>
</comment>
<feature type="coiled-coil region" evidence="11">
    <location>
        <begin position="516"/>
        <end position="647"/>
    </location>
</feature>
<dbReference type="PROSITE" id="PS50067">
    <property type="entry name" value="KINESIN_MOTOR_2"/>
    <property type="match status" value="1"/>
</dbReference>
<dbReference type="GO" id="GO:0007018">
    <property type="term" value="P:microtubule-based movement"/>
    <property type="evidence" value="ECO:0007669"/>
    <property type="project" value="InterPro"/>
</dbReference>
<feature type="coiled-coil region" evidence="11">
    <location>
        <begin position="401"/>
        <end position="428"/>
    </location>
</feature>
<keyword evidence="4 10" id="KW-0547">Nucleotide-binding</keyword>
<evidence type="ECO:0000256" key="9">
    <source>
        <dbReference type="ARBA" id="ARBA00034704"/>
    </source>
</evidence>
<dbReference type="GO" id="GO:0005875">
    <property type="term" value="C:microtubule associated complex"/>
    <property type="evidence" value="ECO:0007669"/>
    <property type="project" value="TreeGrafter"/>
</dbReference>
<feature type="compositionally biased region" description="Basic and acidic residues" evidence="12">
    <location>
        <begin position="978"/>
        <end position="997"/>
    </location>
</feature>
<reference evidence="15" key="1">
    <citation type="submission" date="2016-06" db="UniProtKB">
        <authorList>
            <consortium name="WormBaseParasite"/>
        </authorList>
    </citation>
    <scope>IDENTIFICATION</scope>
</reference>
<comment type="similarity">
    <text evidence="9">Belongs to the TRAFAC class myosin-kinesin ATPase superfamily. Kinesin family. KIN-5/BimC subfamily.</text>
</comment>
<evidence type="ECO:0000256" key="1">
    <source>
        <dbReference type="ARBA" id="ARBA00004245"/>
    </source>
</evidence>
<feature type="domain" description="Kinesin motor" evidence="13">
    <location>
        <begin position="10"/>
        <end position="333"/>
    </location>
</feature>
<keyword evidence="6 11" id="KW-0175">Coiled coil</keyword>
<keyword evidence="14" id="KW-1185">Reference proteome</keyword>
<evidence type="ECO:0000256" key="6">
    <source>
        <dbReference type="ARBA" id="ARBA00023054"/>
    </source>
</evidence>
<evidence type="ECO:0000256" key="12">
    <source>
        <dbReference type="SAM" id="MobiDB-lite"/>
    </source>
</evidence>
<dbReference type="GO" id="GO:0007052">
    <property type="term" value="P:mitotic spindle organization"/>
    <property type="evidence" value="ECO:0007669"/>
    <property type="project" value="TreeGrafter"/>
</dbReference>
<dbReference type="FunFam" id="3.40.850.10:FF:000019">
    <property type="entry name" value="Kinesin-like protein KIN-5D"/>
    <property type="match status" value="1"/>
</dbReference>
<dbReference type="PANTHER" id="PTHR47969:SF15">
    <property type="entry name" value="CHROMOSOME-ASSOCIATED KINESIN KIF4A-RELATED"/>
    <property type="match status" value="1"/>
</dbReference>
<dbReference type="InterPro" id="IPR019821">
    <property type="entry name" value="Kinesin_motor_CS"/>
</dbReference>
<dbReference type="GO" id="GO:0008017">
    <property type="term" value="F:microtubule binding"/>
    <property type="evidence" value="ECO:0007669"/>
    <property type="project" value="InterPro"/>
</dbReference>
<keyword evidence="5 10" id="KW-0067">ATP-binding</keyword>
<organism evidence="14 15">
    <name type="scientific">Toxocara canis</name>
    <name type="common">Canine roundworm</name>
    <dbReference type="NCBI Taxonomy" id="6265"/>
    <lineage>
        <taxon>Eukaryota</taxon>
        <taxon>Metazoa</taxon>
        <taxon>Ecdysozoa</taxon>
        <taxon>Nematoda</taxon>
        <taxon>Chromadorea</taxon>
        <taxon>Rhabditida</taxon>
        <taxon>Spirurina</taxon>
        <taxon>Ascaridomorpha</taxon>
        <taxon>Ascaridoidea</taxon>
        <taxon>Toxocaridae</taxon>
        <taxon>Toxocara</taxon>
    </lineage>
</organism>
<feature type="coiled-coil region" evidence="11">
    <location>
        <begin position="880"/>
        <end position="928"/>
    </location>
</feature>
<accession>A0A183TVX3</accession>
<dbReference type="InterPro" id="IPR027417">
    <property type="entry name" value="P-loop_NTPase"/>
</dbReference>
<dbReference type="InterPro" id="IPR027640">
    <property type="entry name" value="Kinesin-like_fam"/>
</dbReference>
<evidence type="ECO:0000256" key="3">
    <source>
        <dbReference type="ARBA" id="ARBA00022701"/>
    </source>
</evidence>
<dbReference type="PRINTS" id="PR00380">
    <property type="entry name" value="KINESINHEAVY"/>
</dbReference>
<sequence>LAIKVMGDIPVRVAVRVRPFSQREQAESARPCVSCYEENNQVAINGKMFAFDHVFDTGASQENVYEACALPMLECLFKGYNCTLLAYGQTGSGKTYTMGTEETSESMSSERRGIIARMVDAIFQQIGSSQRFKVSVSMLEIYEERVVDLLTLSRDGLQIREMNGAVFVQGLSCEKVDSLTATMNQLEKGCLLRSKGVTAMNNKSSRSHAIFTITIEKLFTEDGDDGCFKSKLHLVDLAGSERLKKTQAEGERMREGIKINEGLLALGNVIAALSESSTSNRHIPYRDSKITRLLQDSLGGNSYTVMIACISPADTNAEETLSTLRYADRTKRIKNKPIVNVDPSFAMVEALRNELAAAKHQIAILMTGQQPILVTCVAHLLIFTRFCLTLNKWILKKTYLRSDAVAEKERLKRELGNSQDEIRRLNLCLAEEAVEKSHILESAFAATQALETLKQRLRAAFKGRAEESEILNVLDASLSVVEDQNTESVDKDKTEEEDGEESTADQIYVAQFAEKQSALSRELASLLDEIRNKERAYEATEQSSEQLAKMRAVHEAELEELQAKLAALEKERDELQAKLKGSSIHHKLSEERRKRLAELEKETECYRRRMMELKRIKKENSNLQERAKKLTQELLELKKLRVKMVRQMKDEEAKFRKWKLKADRELLQMKSRERKREVEAARAKQITAQQLAVYRRKYEEANACNRRLHQQLARGSSVRKQGQKDGDQLIAYFDNELEIAISAAEARWHCEVLIEQRKALAQQLRKKQDLRNKLSNEPPRKVGLFVAIIRTNWDEASHVLKRRTGSNHSNFDDESEKHKLDQEIESLQQEIELRATEIHELQAKCINSDEREEQRWSVVGSLANAKITLKHLFDAVVNQRRAAFEKKQAIEEQMSAHEEETKMVEKEIRELKEALRREQDASKALRDHIARRELDLDETTMDLISSWDTALERNPDTFDVSVVKRLEKALQAQLAQREAPKRAKKTKENMASKRRSEEFDENDLEESLSFSDDPDDESYLPTPDRRRRNKKRAKRSHPQPCRSGPQTFVVETPFPSSSNAGDMNDQEEYKENNAQNGNEPSATMNTTYTIADDAPLPKSVLGTDPVELKTRRKNRPRKAVNSSISTPERRKQVEQMFANL</sequence>
<dbReference type="SUPFAM" id="SSF52540">
    <property type="entry name" value="P-loop containing nucleoside triphosphate hydrolases"/>
    <property type="match status" value="1"/>
</dbReference>
<dbReference type="Gene3D" id="3.40.850.10">
    <property type="entry name" value="Kinesin motor domain"/>
    <property type="match status" value="1"/>
</dbReference>
<feature type="compositionally biased region" description="Basic residues" evidence="12">
    <location>
        <begin position="1025"/>
        <end position="1037"/>
    </location>
</feature>
<protein>
    <submittedName>
        <fullName evidence="15">Kinesin motor domain-containing protein</fullName>
    </submittedName>
</protein>
<evidence type="ECO:0000313" key="14">
    <source>
        <dbReference type="Proteomes" id="UP000050794"/>
    </source>
</evidence>
<evidence type="ECO:0000256" key="4">
    <source>
        <dbReference type="ARBA" id="ARBA00022741"/>
    </source>
</evidence>
<dbReference type="GO" id="GO:0051231">
    <property type="term" value="P:spindle elongation"/>
    <property type="evidence" value="ECO:0007669"/>
    <property type="project" value="TreeGrafter"/>
</dbReference>
<evidence type="ECO:0000256" key="10">
    <source>
        <dbReference type="PROSITE-ProRule" id="PRU00283"/>
    </source>
</evidence>
<dbReference type="Pfam" id="PF00225">
    <property type="entry name" value="Kinesin"/>
    <property type="match status" value="1"/>
</dbReference>
<evidence type="ECO:0000256" key="11">
    <source>
        <dbReference type="SAM" id="Coils"/>
    </source>
</evidence>
<dbReference type="GO" id="GO:0005524">
    <property type="term" value="F:ATP binding"/>
    <property type="evidence" value="ECO:0007669"/>
    <property type="project" value="UniProtKB-UniRule"/>
</dbReference>
<dbReference type="Pfam" id="PF25764">
    <property type="entry name" value="KIF21A_4th"/>
    <property type="match status" value="1"/>
</dbReference>
<dbReference type="GO" id="GO:0003777">
    <property type="term" value="F:microtubule motor activity"/>
    <property type="evidence" value="ECO:0007669"/>
    <property type="project" value="InterPro"/>
</dbReference>
<evidence type="ECO:0000256" key="2">
    <source>
        <dbReference type="ARBA" id="ARBA00022490"/>
    </source>
</evidence>
<dbReference type="PROSITE" id="PS00411">
    <property type="entry name" value="KINESIN_MOTOR_1"/>
    <property type="match status" value="1"/>
</dbReference>
<dbReference type="WBParaSite" id="TCNE_0000039201-mRNA-1">
    <property type="protein sequence ID" value="TCNE_0000039201-mRNA-1"/>
    <property type="gene ID" value="TCNE_0000039201"/>
</dbReference>
<feature type="binding site" evidence="10">
    <location>
        <begin position="88"/>
        <end position="95"/>
    </location>
    <ligand>
        <name>ATP</name>
        <dbReference type="ChEBI" id="CHEBI:30616"/>
    </ligand>
</feature>
<dbReference type="InterPro" id="IPR001752">
    <property type="entry name" value="Kinesin_motor_dom"/>
</dbReference>
<dbReference type="Proteomes" id="UP000050794">
    <property type="component" value="Unassembled WGS sequence"/>
</dbReference>
<feature type="region of interest" description="Disordered" evidence="12">
    <location>
        <begin position="484"/>
        <end position="503"/>
    </location>
</feature>
<feature type="coiled-coil region" evidence="11">
    <location>
        <begin position="810"/>
        <end position="844"/>
    </location>
</feature>
<keyword evidence="7 10" id="KW-0505">Motor protein</keyword>
<keyword evidence="8" id="KW-0206">Cytoskeleton</keyword>
<dbReference type="PANTHER" id="PTHR47969">
    <property type="entry name" value="CHROMOSOME-ASSOCIATED KINESIN KIF4A-RELATED"/>
    <property type="match status" value="1"/>
</dbReference>
<keyword evidence="3" id="KW-0493">Microtubule</keyword>
<name>A0A183TVX3_TOXCA</name>